<dbReference type="EMBL" id="BARV01019518">
    <property type="protein sequence ID" value="GAI31450.1"/>
    <property type="molecule type" value="Genomic_DNA"/>
</dbReference>
<sequence length="277" mass="30319">DILIVGRGGGSLEDLWAFNEEILARAIFDSKIPVISAVGHEIDTTIADLVSDKRASTPTKAGVTAVPDMQEVLGQLAYFQKRLGSVLRAKLELCQENLQTVLASAVFRNPLLPVRYREQQLDEIVTKLVELIKELMVMVVVWFSVLPFLVPALIRGYLANLATRVDSNGICFQSTDYTCGPAAAVTALRKLGLSAHEGELAILSHTSPVAGTLPWCLYTALQNRYSAEGLRCQYRRFDSVGQLKHAGVTLVVVRDTLLSDHCVAVLEVSDRRVTVAD</sequence>
<evidence type="ECO:0000256" key="1">
    <source>
        <dbReference type="SAM" id="Phobius"/>
    </source>
</evidence>
<keyword evidence="1" id="KW-0812">Transmembrane</keyword>
<dbReference type="InterPro" id="IPR003753">
    <property type="entry name" value="Exonuc_VII_L"/>
</dbReference>
<comment type="caution">
    <text evidence="3">The sequence shown here is derived from an EMBL/GenBank/DDBJ whole genome shotgun (WGS) entry which is preliminary data.</text>
</comment>
<dbReference type="PANTHER" id="PTHR30008">
    <property type="entry name" value="EXODEOXYRIBONUCLEASE 7 LARGE SUBUNIT"/>
    <property type="match status" value="1"/>
</dbReference>
<dbReference type="InterPro" id="IPR020579">
    <property type="entry name" value="Exonuc_VII_lsu_C"/>
</dbReference>
<dbReference type="AlphaFoldDB" id="X1NXG6"/>
<protein>
    <recommendedName>
        <fullName evidence="2">Exonuclease VII large subunit C-terminal domain-containing protein</fullName>
    </recommendedName>
</protein>
<feature type="transmembrane region" description="Helical" evidence="1">
    <location>
        <begin position="135"/>
        <end position="154"/>
    </location>
</feature>
<organism evidence="3">
    <name type="scientific">marine sediment metagenome</name>
    <dbReference type="NCBI Taxonomy" id="412755"/>
    <lineage>
        <taxon>unclassified sequences</taxon>
        <taxon>metagenomes</taxon>
        <taxon>ecological metagenomes</taxon>
    </lineage>
</organism>
<name>X1NXG6_9ZZZZ</name>
<keyword evidence="1" id="KW-1133">Transmembrane helix</keyword>
<feature type="non-terminal residue" evidence="3">
    <location>
        <position position="277"/>
    </location>
</feature>
<dbReference type="PANTHER" id="PTHR30008:SF0">
    <property type="entry name" value="EXODEOXYRIBONUCLEASE 7 LARGE SUBUNIT"/>
    <property type="match status" value="1"/>
</dbReference>
<dbReference type="Gene3D" id="3.90.70.10">
    <property type="entry name" value="Cysteine proteinases"/>
    <property type="match status" value="1"/>
</dbReference>
<gene>
    <name evidence="3" type="ORF">S06H3_32794</name>
</gene>
<dbReference type="Pfam" id="PF02601">
    <property type="entry name" value="Exonuc_VII_L"/>
    <property type="match status" value="1"/>
</dbReference>
<dbReference type="GO" id="GO:0006308">
    <property type="term" value="P:DNA catabolic process"/>
    <property type="evidence" value="ECO:0007669"/>
    <property type="project" value="InterPro"/>
</dbReference>
<dbReference type="GO" id="GO:0008855">
    <property type="term" value="F:exodeoxyribonuclease VII activity"/>
    <property type="evidence" value="ECO:0007669"/>
    <property type="project" value="InterPro"/>
</dbReference>
<evidence type="ECO:0000259" key="2">
    <source>
        <dbReference type="Pfam" id="PF02601"/>
    </source>
</evidence>
<feature type="domain" description="Exonuclease VII large subunit C-terminal" evidence="2">
    <location>
        <begin position="1"/>
        <end position="133"/>
    </location>
</feature>
<keyword evidence="1" id="KW-0472">Membrane</keyword>
<accession>X1NXG6</accession>
<feature type="non-terminal residue" evidence="3">
    <location>
        <position position="1"/>
    </location>
</feature>
<proteinExistence type="predicted"/>
<evidence type="ECO:0000313" key="3">
    <source>
        <dbReference type="EMBL" id="GAI31450.1"/>
    </source>
</evidence>
<reference evidence="3" key="1">
    <citation type="journal article" date="2014" name="Front. Microbiol.">
        <title>High frequency of phylogenetically diverse reductive dehalogenase-homologous genes in deep subseafloor sedimentary metagenomes.</title>
        <authorList>
            <person name="Kawai M."/>
            <person name="Futagami T."/>
            <person name="Toyoda A."/>
            <person name="Takaki Y."/>
            <person name="Nishi S."/>
            <person name="Hori S."/>
            <person name="Arai W."/>
            <person name="Tsubouchi T."/>
            <person name="Morono Y."/>
            <person name="Uchiyama I."/>
            <person name="Ito T."/>
            <person name="Fujiyama A."/>
            <person name="Inagaki F."/>
            <person name="Takami H."/>
        </authorList>
    </citation>
    <scope>NUCLEOTIDE SEQUENCE</scope>
    <source>
        <strain evidence="3">Expedition CK06-06</strain>
    </source>
</reference>
<dbReference type="GO" id="GO:0009318">
    <property type="term" value="C:exodeoxyribonuclease VII complex"/>
    <property type="evidence" value="ECO:0007669"/>
    <property type="project" value="InterPro"/>
</dbReference>